<accession>A0A1R3JDW8</accession>
<dbReference type="Pfam" id="PF03107">
    <property type="entry name" value="C1_2"/>
    <property type="match status" value="2"/>
</dbReference>
<proteinExistence type="predicted"/>
<evidence type="ECO:0000259" key="2">
    <source>
        <dbReference type="Pfam" id="PF03107"/>
    </source>
</evidence>
<dbReference type="AlphaFoldDB" id="A0A1R3JDW8"/>
<dbReference type="InterPro" id="IPR004146">
    <property type="entry name" value="DC1"/>
</dbReference>
<feature type="domain" description="DC1" evidence="2">
    <location>
        <begin position="62"/>
        <end position="106"/>
    </location>
</feature>
<keyword evidence="1" id="KW-0677">Repeat</keyword>
<name>A0A1R3JDW8_9ROSI</name>
<sequence length="363" mass="41772">MNIFTHCQIIAHANCATKHDDWYSAVEEEDVDDDQSTDGLELSSITVIETNNAGEATEIKHFKHNHNLMLGSVKMEEYDTKCCDGCILPISPPYFHCSECDFFLHKVSAELPKKKQVWLHECQKLLTITSDQIFECKLCKHQSTGFGYKCNRYCMNNFVCFKCVTTLTQRPVNSSGHPHPLSFYLDYKGKCHGCGKKIRRWAYYCKKCKFALGPECLTLPTRAQHKCDEKHLLALTSHDENDYLATHYRNICEDRRDPSLWFYHCATCETSAHVKCVLGDFSFIKVGSILELGNERPTGTFVKMIYYYPKCRNCGQPCQDMVVEWERLAAALLPMRSLSFVEQTRTKFVVGHMIPECCYPLLL</sequence>
<protein>
    <submittedName>
        <fullName evidence="3">C1-like protein</fullName>
    </submittedName>
</protein>
<dbReference type="OrthoDB" id="989820at2759"/>
<dbReference type="EMBL" id="AWUE01016309">
    <property type="protein sequence ID" value="OMO92987.1"/>
    <property type="molecule type" value="Genomic_DNA"/>
</dbReference>
<keyword evidence="4" id="KW-1185">Reference proteome</keyword>
<reference evidence="4" key="1">
    <citation type="submission" date="2013-09" db="EMBL/GenBank/DDBJ databases">
        <title>Corchorus olitorius genome sequencing.</title>
        <authorList>
            <person name="Alam M."/>
            <person name="Haque M.S."/>
            <person name="Islam M.S."/>
            <person name="Emdad E.M."/>
            <person name="Islam M.M."/>
            <person name="Ahmed B."/>
            <person name="Halim A."/>
            <person name="Hossen Q.M.M."/>
            <person name="Hossain M.Z."/>
            <person name="Ahmed R."/>
            <person name="Khan M.M."/>
            <person name="Islam R."/>
            <person name="Rashid M.M."/>
            <person name="Khan S.A."/>
            <person name="Rahman M.S."/>
            <person name="Alam M."/>
            <person name="Yahiya A.S."/>
            <person name="Khan M.S."/>
            <person name="Azam M.S."/>
            <person name="Haque T."/>
            <person name="Lashkar M.Z.H."/>
            <person name="Akhand A.I."/>
            <person name="Morshed G."/>
            <person name="Roy S."/>
            <person name="Uddin K.S."/>
            <person name="Rabeya T."/>
            <person name="Hossain A.S."/>
            <person name="Chowdhury A."/>
            <person name="Snigdha A.R."/>
            <person name="Mortoza M.S."/>
            <person name="Matin S.A."/>
            <person name="Hoque S.M.E."/>
            <person name="Islam M.K."/>
            <person name="Roy D.K."/>
            <person name="Haider R."/>
            <person name="Moosa M.M."/>
            <person name="Elias S.M."/>
            <person name="Hasan A.M."/>
            <person name="Jahan S."/>
            <person name="Shafiuddin M."/>
            <person name="Mahmood N."/>
            <person name="Shommy N.S."/>
        </authorList>
    </citation>
    <scope>NUCLEOTIDE SEQUENCE [LARGE SCALE GENOMIC DNA]</scope>
    <source>
        <strain evidence="4">cv. O-4</strain>
    </source>
</reference>
<dbReference type="SUPFAM" id="SSF57889">
    <property type="entry name" value="Cysteine-rich domain"/>
    <property type="match status" value="3"/>
</dbReference>
<dbReference type="PANTHER" id="PTHR32410">
    <property type="entry name" value="CYSTEINE/HISTIDINE-RICH C1 DOMAIN FAMILY PROTEIN"/>
    <property type="match status" value="1"/>
</dbReference>
<dbReference type="InterPro" id="IPR053192">
    <property type="entry name" value="Vacuole_Formation_Reg"/>
</dbReference>
<comment type="caution">
    <text evidence="3">The sequence shown here is derived from an EMBL/GenBank/DDBJ whole genome shotgun (WGS) entry which is preliminary data.</text>
</comment>
<evidence type="ECO:0000256" key="1">
    <source>
        <dbReference type="ARBA" id="ARBA00022737"/>
    </source>
</evidence>
<dbReference type="InterPro" id="IPR046349">
    <property type="entry name" value="C1-like_sf"/>
</dbReference>
<evidence type="ECO:0000313" key="4">
    <source>
        <dbReference type="Proteomes" id="UP000187203"/>
    </source>
</evidence>
<dbReference type="PANTHER" id="PTHR32410:SF169">
    <property type="entry name" value="C1 DOMAIN FAMILY PROTEIN, PUTATIVE-RELATED"/>
    <property type="match status" value="1"/>
</dbReference>
<gene>
    <name evidence="3" type="ORF">COLO4_17176</name>
</gene>
<feature type="domain" description="DC1" evidence="2">
    <location>
        <begin position="176"/>
        <end position="216"/>
    </location>
</feature>
<organism evidence="3 4">
    <name type="scientific">Corchorus olitorius</name>
    <dbReference type="NCBI Taxonomy" id="93759"/>
    <lineage>
        <taxon>Eukaryota</taxon>
        <taxon>Viridiplantae</taxon>
        <taxon>Streptophyta</taxon>
        <taxon>Embryophyta</taxon>
        <taxon>Tracheophyta</taxon>
        <taxon>Spermatophyta</taxon>
        <taxon>Magnoliopsida</taxon>
        <taxon>eudicotyledons</taxon>
        <taxon>Gunneridae</taxon>
        <taxon>Pentapetalae</taxon>
        <taxon>rosids</taxon>
        <taxon>malvids</taxon>
        <taxon>Malvales</taxon>
        <taxon>Malvaceae</taxon>
        <taxon>Grewioideae</taxon>
        <taxon>Apeibeae</taxon>
        <taxon>Corchorus</taxon>
    </lineage>
</organism>
<evidence type="ECO:0000313" key="3">
    <source>
        <dbReference type="EMBL" id="OMO92987.1"/>
    </source>
</evidence>
<dbReference type="Proteomes" id="UP000187203">
    <property type="component" value="Unassembled WGS sequence"/>
</dbReference>
<dbReference type="STRING" id="93759.A0A1R3JDW8"/>